<dbReference type="AlphaFoldDB" id="A0A0E9MWK9"/>
<protein>
    <submittedName>
        <fullName evidence="2">Uncharacterized protein</fullName>
    </submittedName>
</protein>
<evidence type="ECO:0000313" key="3">
    <source>
        <dbReference type="Proteomes" id="UP000033121"/>
    </source>
</evidence>
<dbReference type="OrthoDB" id="677565at2"/>
<dbReference type="RefSeq" id="WP_046367734.1">
    <property type="nucleotide sequence ID" value="NZ_BBWV01000001.1"/>
</dbReference>
<feature type="chain" id="PRO_5002429890" evidence="1">
    <location>
        <begin position="20"/>
        <end position="418"/>
    </location>
</feature>
<keyword evidence="1" id="KW-0732">Signal</keyword>
<dbReference type="Proteomes" id="UP000033121">
    <property type="component" value="Unassembled WGS sequence"/>
</dbReference>
<dbReference type="STRING" id="1220578.FPE01S_01_09770"/>
<organism evidence="2 3">
    <name type="scientific">Flavihumibacter petaseus NBRC 106054</name>
    <dbReference type="NCBI Taxonomy" id="1220578"/>
    <lineage>
        <taxon>Bacteria</taxon>
        <taxon>Pseudomonadati</taxon>
        <taxon>Bacteroidota</taxon>
        <taxon>Chitinophagia</taxon>
        <taxon>Chitinophagales</taxon>
        <taxon>Chitinophagaceae</taxon>
        <taxon>Flavihumibacter</taxon>
    </lineage>
</organism>
<dbReference type="SUPFAM" id="SSF56925">
    <property type="entry name" value="OMPA-like"/>
    <property type="match status" value="1"/>
</dbReference>
<dbReference type="InterPro" id="IPR011250">
    <property type="entry name" value="OMP/PagP_B-barrel"/>
</dbReference>
<evidence type="ECO:0000256" key="1">
    <source>
        <dbReference type="SAM" id="SignalP"/>
    </source>
</evidence>
<accession>A0A0E9MWK9</accession>
<gene>
    <name evidence="2" type="ORF">FPE01S_01_09770</name>
</gene>
<comment type="caution">
    <text evidence="2">The sequence shown here is derived from an EMBL/GenBank/DDBJ whole genome shotgun (WGS) entry which is preliminary data.</text>
</comment>
<name>A0A0E9MWK9_9BACT</name>
<dbReference type="EMBL" id="BBWV01000001">
    <property type="protein sequence ID" value="GAO41964.1"/>
    <property type="molecule type" value="Genomic_DNA"/>
</dbReference>
<feature type="signal peptide" evidence="1">
    <location>
        <begin position="1"/>
        <end position="19"/>
    </location>
</feature>
<reference evidence="2 3" key="1">
    <citation type="submission" date="2015-04" db="EMBL/GenBank/DDBJ databases">
        <title>Whole genome shotgun sequence of Flavihumibacter petaseus NBRC 106054.</title>
        <authorList>
            <person name="Miyazawa S."/>
            <person name="Hosoyama A."/>
            <person name="Hashimoto M."/>
            <person name="Noguchi M."/>
            <person name="Tsuchikane K."/>
            <person name="Ohji S."/>
            <person name="Yamazoe A."/>
            <person name="Ichikawa N."/>
            <person name="Kimura A."/>
            <person name="Fujita N."/>
        </authorList>
    </citation>
    <scope>NUCLEOTIDE SEQUENCE [LARGE SCALE GENOMIC DNA]</scope>
    <source>
        <strain evidence="2 3">NBRC 106054</strain>
    </source>
</reference>
<keyword evidence="3" id="KW-1185">Reference proteome</keyword>
<evidence type="ECO:0000313" key="2">
    <source>
        <dbReference type="EMBL" id="GAO41964.1"/>
    </source>
</evidence>
<proteinExistence type="predicted"/>
<sequence length="418" mass="47711">MKRLLLPALLFATCLPAIAQKNFVPGYVVKLGGDTLRGEIDNQDWTKNPRKILFRNSGQPVNYGVSDIRTINIQGADHYERHIITRSTRPVNYDEFRIGFVDTLVTDTVFLRQLVAGKWNLYALEMEKKMFFFGVEDEQPVELKYIVTQNDSTLNFYVTNEFREQLKAKQMQFGDENGPDPSRLQYSETSLTKFFIKANGSPNKTAAEPEKEKKKLITFYAGGGAMLNTLTMTSSVDPKLKNMSFDATLRPSIQAGLDFATARSNQRLEMRLEASYFQFASNGKGSTEKSSLATAKDNTYTLRMNNLRLTLSAVYHIIAYPNLRVFIGGGYSMNFSGYPENKMVSYEKDLDKTTVFDPYYDFESTWQQVLVRAGVVINKRYEAGLNYSILGDFSNYSKLEMSPRTLNLQLNYRFRKGQ</sequence>